<evidence type="ECO:0000256" key="11">
    <source>
        <dbReference type="ARBA" id="ARBA00022989"/>
    </source>
</evidence>
<comment type="catalytic activity">
    <reaction evidence="1">
        <text>ATP + protein L-histidine = ADP + protein N-phospho-L-histidine.</text>
        <dbReference type="EC" id="2.7.13.3"/>
    </reaction>
</comment>
<dbReference type="RefSeq" id="WP_117313758.1">
    <property type="nucleotide sequence ID" value="NZ_JBHRUJ010000006.1"/>
</dbReference>
<dbReference type="GO" id="GO:0016301">
    <property type="term" value="F:kinase activity"/>
    <property type="evidence" value="ECO:0007669"/>
    <property type="project" value="UniProtKB-KW"/>
</dbReference>
<keyword evidence="9 16" id="KW-0418">Kinase</keyword>
<dbReference type="InterPro" id="IPR005467">
    <property type="entry name" value="His_kinase_dom"/>
</dbReference>
<dbReference type="SUPFAM" id="SSF55874">
    <property type="entry name" value="ATPase domain of HSP90 chaperone/DNA topoisomerase II/histidine kinase"/>
    <property type="match status" value="1"/>
</dbReference>
<comment type="subcellular location">
    <subcellularLocation>
        <location evidence="2">Cell membrane</location>
        <topology evidence="2">Multi-pass membrane protein</topology>
    </subcellularLocation>
</comment>
<dbReference type="EC" id="2.7.13.3" evidence="3"/>
<evidence type="ECO:0000313" key="16">
    <source>
        <dbReference type="EMBL" id="MFC3210423.1"/>
    </source>
</evidence>
<evidence type="ECO:0000256" key="13">
    <source>
        <dbReference type="ARBA" id="ARBA00023136"/>
    </source>
</evidence>
<evidence type="ECO:0000256" key="6">
    <source>
        <dbReference type="ARBA" id="ARBA00022679"/>
    </source>
</evidence>
<feature type="domain" description="Histidine kinase" evidence="15">
    <location>
        <begin position="121"/>
        <end position="328"/>
    </location>
</feature>
<keyword evidence="13 14" id="KW-0472">Membrane</keyword>
<evidence type="ECO:0000256" key="10">
    <source>
        <dbReference type="ARBA" id="ARBA00022840"/>
    </source>
</evidence>
<evidence type="ECO:0000256" key="7">
    <source>
        <dbReference type="ARBA" id="ARBA00022692"/>
    </source>
</evidence>
<proteinExistence type="predicted"/>
<keyword evidence="6" id="KW-0808">Transferase</keyword>
<name>A0ABV7KLW2_PLAOK</name>
<keyword evidence="17" id="KW-1185">Reference proteome</keyword>
<keyword evidence="7 14" id="KW-0812">Transmembrane</keyword>
<evidence type="ECO:0000256" key="8">
    <source>
        <dbReference type="ARBA" id="ARBA00022741"/>
    </source>
</evidence>
<keyword evidence="12" id="KW-0902">Two-component regulatory system</keyword>
<dbReference type="Proteomes" id="UP001595625">
    <property type="component" value="Unassembled WGS sequence"/>
</dbReference>
<dbReference type="InterPro" id="IPR003594">
    <property type="entry name" value="HATPase_dom"/>
</dbReference>
<evidence type="ECO:0000256" key="14">
    <source>
        <dbReference type="SAM" id="Phobius"/>
    </source>
</evidence>
<dbReference type="SMART" id="SM00387">
    <property type="entry name" value="HATPase_c"/>
    <property type="match status" value="1"/>
</dbReference>
<keyword evidence="8" id="KW-0547">Nucleotide-binding</keyword>
<dbReference type="InterPro" id="IPR036890">
    <property type="entry name" value="HATPase_C_sf"/>
</dbReference>
<dbReference type="Pfam" id="PF02518">
    <property type="entry name" value="HATPase_c"/>
    <property type="match status" value="1"/>
</dbReference>
<feature type="transmembrane region" description="Helical" evidence="14">
    <location>
        <begin position="38"/>
        <end position="58"/>
    </location>
</feature>
<dbReference type="PANTHER" id="PTHR45453:SF2">
    <property type="entry name" value="HISTIDINE KINASE"/>
    <property type="match status" value="1"/>
</dbReference>
<keyword evidence="5" id="KW-0597">Phosphoprotein</keyword>
<dbReference type="Gene3D" id="3.30.565.10">
    <property type="entry name" value="Histidine kinase-like ATPase, C-terminal domain"/>
    <property type="match status" value="1"/>
</dbReference>
<dbReference type="InterPro" id="IPR003661">
    <property type="entry name" value="HisK_dim/P_dom"/>
</dbReference>
<keyword evidence="4" id="KW-1003">Cell membrane</keyword>
<evidence type="ECO:0000256" key="5">
    <source>
        <dbReference type="ARBA" id="ARBA00022553"/>
    </source>
</evidence>
<dbReference type="PANTHER" id="PTHR45453">
    <property type="entry name" value="PHOSPHATE REGULON SENSOR PROTEIN PHOR"/>
    <property type="match status" value="1"/>
</dbReference>
<evidence type="ECO:0000313" key="17">
    <source>
        <dbReference type="Proteomes" id="UP001595625"/>
    </source>
</evidence>
<reference evidence="17" key="1">
    <citation type="journal article" date="2019" name="Int. J. Syst. Evol. Microbiol.">
        <title>The Global Catalogue of Microorganisms (GCM) 10K type strain sequencing project: providing services to taxonomists for standard genome sequencing and annotation.</title>
        <authorList>
            <consortium name="The Broad Institute Genomics Platform"/>
            <consortium name="The Broad Institute Genome Sequencing Center for Infectious Disease"/>
            <person name="Wu L."/>
            <person name="Ma J."/>
        </authorList>
    </citation>
    <scope>NUCLEOTIDE SEQUENCE [LARGE SCALE GENOMIC DNA]</scope>
    <source>
        <strain evidence="17">CCM 320</strain>
    </source>
</reference>
<dbReference type="PRINTS" id="PR00344">
    <property type="entry name" value="BCTRLSENSOR"/>
</dbReference>
<sequence>MLRLFLKEHAAFMVFQAVLVAFIMILYWLDGFRNMDTAIYSFVISILLTSAFLGARYIKRYRYYRKISETPVSMEHMLQKEGRSPEQIQNDLYLHKLYKVYQNEVQALYAAQSRHLQFMNQWVHQMKTPISVIQLLLQNPDELDKNSVSEEIERLKASLDTVLMNARLDTFEQDMQIEKVNLQSLAREIITENKRLFISKQVYPVIEVDENFVAATDRKWMKFVLGQLITNAVKYTFEKDKKVYITASCHNSHMNLSISDEGIGIPSTDLARVTKAFFTGENGRKTAESTGMGLYIAKEVCERLGHELTIESAVGQGTTISILFSNQDTVS</sequence>
<gene>
    <name evidence="16" type="ORF">ACFOEJ_04950</name>
</gene>
<keyword evidence="10" id="KW-0067">ATP-binding</keyword>
<evidence type="ECO:0000256" key="12">
    <source>
        <dbReference type="ARBA" id="ARBA00023012"/>
    </source>
</evidence>
<organism evidence="16 17">
    <name type="scientific">Planomicrobium okeanokoites</name>
    <name type="common">Planococcus okeanokoites</name>
    <name type="synonym">Flavobacterium okeanokoites</name>
    <dbReference type="NCBI Taxonomy" id="244"/>
    <lineage>
        <taxon>Bacteria</taxon>
        <taxon>Bacillati</taxon>
        <taxon>Bacillota</taxon>
        <taxon>Bacilli</taxon>
        <taxon>Bacillales</taxon>
        <taxon>Caryophanaceae</taxon>
        <taxon>Planomicrobium</taxon>
    </lineage>
</organism>
<feature type="transmembrane region" description="Helical" evidence="14">
    <location>
        <begin position="12"/>
        <end position="32"/>
    </location>
</feature>
<evidence type="ECO:0000256" key="1">
    <source>
        <dbReference type="ARBA" id="ARBA00000085"/>
    </source>
</evidence>
<comment type="caution">
    <text evidence="16">The sequence shown here is derived from an EMBL/GenBank/DDBJ whole genome shotgun (WGS) entry which is preliminary data.</text>
</comment>
<dbReference type="CDD" id="cd00082">
    <property type="entry name" value="HisKA"/>
    <property type="match status" value="1"/>
</dbReference>
<evidence type="ECO:0000256" key="4">
    <source>
        <dbReference type="ARBA" id="ARBA00022475"/>
    </source>
</evidence>
<evidence type="ECO:0000259" key="15">
    <source>
        <dbReference type="PROSITE" id="PS50109"/>
    </source>
</evidence>
<evidence type="ECO:0000256" key="2">
    <source>
        <dbReference type="ARBA" id="ARBA00004651"/>
    </source>
</evidence>
<accession>A0ABV7KLW2</accession>
<keyword evidence="11 14" id="KW-1133">Transmembrane helix</keyword>
<dbReference type="InterPro" id="IPR004358">
    <property type="entry name" value="Sig_transdc_His_kin-like_C"/>
</dbReference>
<protein>
    <recommendedName>
        <fullName evidence="3">histidine kinase</fullName>
        <ecNumber evidence="3">2.7.13.3</ecNumber>
    </recommendedName>
</protein>
<dbReference type="PROSITE" id="PS50109">
    <property type="entry name" value="HIS_KIN"/>
    <property type="match status" value="1"/>
</dbReference>
<evidence type="ECO:0000256" key="3">
    <source>
        <dbReference type="ARBA" id="ARBA00012438"/>
    </source>
</evidence>
<dbReference type="InterPro" id="IPR050351">
    <property type="entry name" value="BphY/WalK/GraS-like"/>
</dbReference>
<evidence type="ECO:0000256" key="9">
    <source>
        <dbReference type="ARBA" id="ARBA00022777"/>
    </source>
</evidence>
<dbReference type="EMBL" id="JBHRUJ010000006">
    <property type="protein sequence ID" value="MFC3210423.1"/>
    <property type="molecule type" value="Genomic_DNA"/>
</dbReference>